<organism evidence="2 3">
    <name type="scientific">Paraburkholderia pallida</name>
    <dbReference type="NCBI Taxonomy" id="2547399"/>
    <lineage>
        <taxon>Bacteria</taxon>
        <taxon>Pseudomonadati</taxon>
        <taxon>Pseudomonadota</taxon>
        <taxon>Betaproteobacteria</taxon>
        <taxon>Burkholderiales</taxon>
        <taxon>Burkholderiaceae</taxon>
        <taxon>Paraburkholderia</taxon>
    </lineage>
</organism>
<dbReference type="RefSeq" id="WP_134755417.1">
    <property type="nucleotide sequence ID" value="NZ_CP038150.1"/>
</dbReference>
<evidence type="ECO:0000313" key="3">
    <source>
        <dbReference type="Proteomes" id="UP000295727"/>
    </source>
</evidence>
<sequence length="82" mass="9630">MPPIPDYWFPAKRHGWGWGLPIRWQGWAILIAYFALIGATARFAPPDHHRSTFILLVVLYSVVLLFVCWLKGEPPRWRWGDD</sequence>
<dbReference type="Proteomes" id="UP000295727">
    <property type="component" value="Chromosome 3"/>
</dbReference>
<feature type="transmembrane region" description="Helical" evidence="1">
    <location>
        <begin position="24"/>
        <end position="41"/>
    </location>
</feature>
<evidence type="ECO:0000313" key="2">
    <source>
        <dbReference type="EMBL" id="QBR01110.1"/>
    </source>
</evidence>
<dbReference type="KEGG" id="ppai:E1956_28150"/>
<reference evidence="2 3" key="1">
    <citation type="submission" date="2019-03" db="EMBL/GenBank/DDBJ databases">
        <title>Paraburkholderia sp. 7MH5, isolated from subtropical forest soil.</title>
        <authorList>
            <person name="Gao Z.-H."/>
            <person name="Qiu L.-H."/>
        </authorList>
    </citation>
    <scope>NUCLEOTIDE SEQUENCE [LARGE SCALE GENOMIC DNA]</scope>
    <source>
        <strain evidence="2 3">7MH5</strain>
    </source>
</reference>
<name>A0A4P7D2Y3_9BURK</name>
<keyword evidence="1" id="KW-0812">Transmembrane</keyword>
<accession>A0A4P7D2Y3</accession>
<proteinExistence type="predicted"/>
<evidence type="ECO:0000256" key="1">
    <source>
        <dbReference type="SAM" id="Phobius"/>
    </source>
</evidence>
<dbReference type="EMBL" id="CP038150">
    <property type="protein sequence ID" value="QBR01110.1"/>
    <property type="molecule type" value="Genomic_DNA"/>
</dbReference>
<keyword evidence="3" id="KW-1185">Reference proteome</keyword>
<gene>
    <name evidence="2" type="ORF">E1956_28150</name>
</gene>
<protein>
    <submittedName>
        <fullName evidence="2">Uncharacterized protein</fullName>
    </submittedName>
</protein>
<keyword evidence="1" id="KW-0472">Membrane</keyword>
<dbReference type="AlphaFoldDB" id="A0A4P7D2Y3"/>
<keyword evidence="1" id="KW-1133">Transmembrane helix</keyword>
<feature type="transmembrane region" description="Helical" evidence="1">
    <location>
        <begin position="53"/>
        <end position="72"/>
    </location>
</feature>
<dbReference type="OrthoDB" id="5422038at2"/>